<dbReference type="EMBL" id="JAFELM010000031">
    <property type="protein sequence ID" value="MBM6618599.1"/>
    <property type="molecule type" value="Genomic_DNA"/>
</dbReference>
<evidence type="ECO:0000313" key="1">
    <source>
        <dbReference type="EMBL" id="MBM6618599.1"/>
    </source>
</evidence>
<keyword evidence="2" id="KW-1185">Reference proteome</keyword>
<keyword evidence="1" id="KW-0413">Isomerase</keyword>
<organism evidence="1 2">
    <name type="scientific">Bacillus suaedaesalsae</name>
    <dbReference type="NCBI Taxonomy" id="2810349"/>
    <lineage>
        <taxon>Bacteria</taxon>
        <taxon>Bacillati</taxon>
        <taxon>Bacillota</taxon>
        <taxon>Bacilli</taxon>
        <taxon>Bacillales</taxon>
        <taxon>Bacillaceae</taxon>
        <taxon>Bacillus</taxon>
    </lineage>
</organism>
<proteinExistence type="predicted"/>
<evidence type="ECO:0000313" key="2">
    <source>
        <dbReference type="Proteomes" id="UP001518925"/>
    </source>
</evidence>
<sequence length="166" mass="18838">MENIILVKGKVKYPLTLDPGVWIFDDRKVDLTTYFDQEHEVVNELEAYTKSVSEHWDREIKEGAIYPPINKSVKKFEKEKILNGTFAIPVKYFIQNAEPAEEATSVTFLLSNGEEHSLPIEDVVKGLFGFSFNGKPLKENGPVHFYYGNGSNRENPITNIQGISIS</sequence>
<protein>
    <submittedName>
        <fullName evidence="1">Peptidyl-prolyl cis-trans isomerase</fullName>
    </submittedName>
</protein>
<name>A0ABS2DJF9_9BACI</name>
<gene>
    <name evidence="1" type="ORF">JR050_13090</name>
</gene>
<reference evidence="1 2" key="1">
    <citation type="submission" date="2021-02" db="EMBL/GenBank/DDBJ databases">
        <title>Bacillus sp. RD4P76, an endophyte from a halophyte.</title>
        <authorList>
            <person name="Sun J.-Q."/>
        </authorList>
    </citation>
    <scope>NUCLEOTIDE SEQUENCE [LARGE SCALE GENOMIC DNA]</scope>
    <source>
        <strain evidence="1 2">RD4P76</strain>
    </source>
</reference>
<dbReference type="Proteomes" id="UP001518925">
    <property type="component" value="Unassembled WGS sequence"/>
</dbReference>
<accession>A0ABS2DJF9</accession>
<comment type="caution">
    <text evidence="1">The sequence shown here is derived from an EMBL/GenBank/DDBJ whole genome shotgun (WGS) entry which is preliminary data.</text>
</comment>
<dbReference type="RefSeq" id="WP_204203926.1">
    <property type="nucleotide sequence ID" value="NZ_JAFELM010000031.1"/>
</dbReference>
<dbReference type="GO" id="GO:0016853">
    <property type="term" value="F:isomerase activity"/>
    <property type="evidence" value="ECO:0007669"/>
    <property type="project" value="UniProtKB-KW"/>
</dbReference>